<feature type="signal peptide" evidence="6">
    <location>
        <begin position="1"/>
        <end position="19"/>
    </location>
</feature>
<evidence type="ECO:0000256" key="2">
    <source>
        <dbReference type="ARBA" id="ARBA00022801"/>
    </source>
</evidence>
<dbReference type="Pfam" id="PF17771">
    <property type="entry name" value="ADAMTS_CR_2"/>
    <property type="match status" value="1"/>
</dbReference>
<keyword evidence="1" id="KW-0479">Metal-binding</keyword>
<evidence type="ECO:0000256" key="1">
    <source>
        <dbReference type="ARBA" id="ARBA00022723"/>
    </source>
</evidence>
<gene>
    <name evidence="9" type="primary">LOC105268367</name>
</gene>
<dbReference type="OrthoDB" id="7695528at2759"/>
<dbReference type="Proteomes" id="UP000694866">
    <property type="component" value="Unplaced"/>
</dbReference>
<feature type="domain" description="ADAMTS cysteine-rich" evidence="7">
    <location>
        <begin position="501"/>
        <end position="566"/>
    </location>
</feature>
<dbReference type="PANTHER" id="PTHR11905">
    <property type="entry name" value="ADAM A DISINTEGRIN AND METALLOPROTEASE DOMAIN"/>
    <property type="match status" value="1"/>
</dbReference>
<dbReference type="InterPro" id="IPR024079">
    <property type="entry name" value="MetalloPept_cat_dom_sf"/>
</dbReference>
<dbReference type="GO" id="GO:0006509">
    <property type="term" value="P:membrane protein ectodomain proteolysis"/>
    <property type="evidence" value="ECO:0007669"/>
    <property type="project" value="TreeGrafter"/>
</dbReference>
<evidence type="ECO:0000256" key="4">
    <source>
        <dbReference type="ARBA" id="ARBA00023157"/>
    </source>
</evidence>
<evidence type="ECO:0000256" key="6">
    <source>
        <dbReference type="SAM" id="SignalP"/>
    </source>
</evidence>
<keyword evidence="3" id="KW-0862">Zinc</keyword>
<protein>
    <recommendedName>
        <fullName evidence="7">ADAMTS cysteine-rich domain-containing protein</fullName>
    </recommendedName>
</protein>
<keyword evidence="4" id="KW-1015">Disulfide bond</keyword>
<dbReference type="AlphaFoldDB" id="A0A9R1U2R6"/>
<dbReference type="GO" id="GO:0008237">
    <property type="term" value="F:metallopeptidase activity"/>
    <property type="evidence" value="ECO:0007669"/>
    <property type="project" value="InterPro"/>
</dbReference>
<dbReference type="Gene3D" id="3.40.390.10">
    <property type="entry name" value="Collagenase (Catalytic Domain)"/>
    <property type="match status" value="1"/>
</dbReference>
<dbReference type="Gene3D" id="3.40.1620.60">
    <property type="match status" value="1"/>
</dbReference>
<evidence type="ECO:0000313" key="9">
    <source>
        <dbReference type="RefSeq" id="XP_011306194.1"/>
    </source>
</evidence>
<evidence type="ECO:0000256" key="3">
    <source>
        <dbReference type="ARBA" id="ARBA00022833"/>
    </source>
</evidence>
<dbReference type="GeneID" id="105268367"/>
<dbReference type="RefSeq" id="XP_011306194.1">
    <property type="nucleotide sequence ID" value="XM_011307892.1"/>
</dbReference>
<dbReference type="GO" id="GO:0046872">
    <property type="term" value="F:metal ion binding"/>
    <property type="evidence" value="ECO:0007669"/>
    <property type="project" value="UniProtKB-KW"/>
</dbReference>
<dbReference type="InterPro" id="IPR041645">
    <property type="entry name" value="ADAMTS_CR_2"/>
</dbReference>
<feature type="chain" id="PRO_5040143282" description="ADAMTS cysteine-rich domain-containing protein" evidence="6">
    <location>
        <begin position="20"/>
        <end position="576"/>
    </location>
</feature>
<dbReference type="KEGG" id="fas:105268367"/>
<keyword evidence="5" id="KW-0325">Glycoprotein</keyword>
<sequence>MLKLAFLFWQLVAFSVTSTHQLQKIHERMTSDERQQVFGTIGNDVPDYEIVQIHWPRVEKRSADYGRRMHLRAFGKNIELWLTPADRVLFSSDTPIYTLKSGLAGPLLTKDIWVMDEVQRYEDLAKSAVIIISQRNETPIVIGHIASENLVIEPIPQRLIKEANRHRRFIENREFFADNDYHIVHKTATPEVNMTSIISVTKEVNVVNSSVAELPDRAHIKQCTIAHRNCINQCGNLSLINEEPLCNQCQSHARTYFHQCPLRGATVYPRILVVVAHDFYKRFNQDDVSSLAYLLAFWNGVDLKYRFFKNPKFRLNIAGIVLTKDATALTYIKDNTIKKRIPNLRGTLEDCGKYWYARKDDIAFDDYDVIITMTSHRLCKSTEDRLCSYGLGAEIGVSNRACARSDEENQLLNTAILRERAGLGGITKAAHTLARLLGADADADPIDCYLRHSRLTNPYVDDNNYQGSSCNLSAIQDFLDMNPTCLNHNPRPEDVLPVYLPGKFFDVHQQCYKLVSSSACHVDDSICEQMRCFNPANGWKCEGTKLAAADGTSCGGRNICLRGQCVPDPTVPQSTS</sequence>
<evidence type="ECO:0000256" key="5">
    <source>
        <dbReference type="ARBA" id="ARBA00023180"/>
    </source>
</evidence>
<dbReference type="SUPFAM" id="SSF55486">
    <property type="entry name" value="Metalloproteases ('zincins'), catalytic domain"/>
    <property type="match status" value="1"/>
</dbReference>
<organism evidence="8 9">
    <name type="scientific">Fopius arisanus</name>
    <dbReference type="NCBI Taxonomy" id="64838"/>
    <lineage>
        <taxon>Eukaryota</taxon>
        <taxon>Metazoa</taxon>
        <taxon>Ecdysozoa</taxon>
        <taxon>Arthropoda</taxon>
        <taxon>Hexapoda</taxon>
        <taxon>Insecta</taxon>
        <taxon>Pterygota</taxon>
        <taxon>Neoptera</taxon>
        <taxon>Endopterygota</taxon>
        <taxon>Hymenoptera</taxon>
        <taxon>Apocrita</taxon>
        <taxon>Ichneumonoidea</taxon>
        <taxon>Braconidae</taxon>
        <taxon>Opiinae</taxon>
        <taxon>Fopius</taxon>
    </lineage>
</organism>
<reference evidence="9" key="1">
    <citation type="submission" date="2025-08" db="UniProtKB">
        <authorList>
            <consortium name="RefSeq"/>
        </authorList>
    </citation>
    <scope>IDENTIFICATION</scope>
    <source>
        <strain evidence="9">USDA-PBARC FA_bdor</strain>
        <tissue evidence="9">Whole organism</tissue>
    </source>
</reference>
<proteinExistence type="predicted"/>
<keyword evidence="2" id="KW-0378">Hydrolase</keyword>
<keyword evidence="8" id="KW-1185">Reference proteome</keyword>
<evidence type="ECO:0000313" key="8">
    <source>
        <dbReference type="Proteomes" id="UP000694866"/>
    </source>
</evidence>
<name>A0A9R1U2R6_9HYME</name>
<keyword evidence="6" id="KW-0732">Signal</keyword>
<evidence type="ECO:0000259" key="7">
    <source>
        <dbReference type="Pfam" id="PF17771"/>
    </source>
</evidence>
<dbReference type="PANTHER" id="PTHR11905:SF249">
    <property type="entry name" value="SOL NARAE, ISOFORM C"/>
    <property type="match status" value="1"/>
</dbReference>
<accession>A0A9R1U2R6</accession>